<evidence type="ECO:0000313" key="4">
    <source>
        <dbReference type="EMBL" id="KAL2821781.1"/>
    </source>
</evidence>
<feature type="region of interest" description="Disordered" evidence="3">
    <location>
        <begin position="111"/>
        <end position="150"/>
    </location>
</feature>
<proteinExistence type="predicted"/>
<gene>
    <name evidence="4" type="ORF">BDW59DRAFT_164120</name>
</gene>
<organism evidence="4 5">
    <name type="scientific">Aspergillus cavernicola</name>
    <dbReference type="NCBI Taxonomy" id="176166"/>
    <lineage>
        <taxon>Eukaryota</taxon>
        <taxon>Fungi</taxon>
        <taxon>Dikarya</taxon>
        <taxon>Ascomycota</taxon>
        <taxon>Pezizomycotina</taxon>
        <taxon>Eurotiomycetes</taxon>
        <taxon>Eurotiomycetidae</taxon>
        <taxon>Eurotiales</taxon>
        <taxon>Aspergillaceae</taxon>
        <taxon>Aspergillus</taxon>
        <taxon>Aspergillus subgen. Nidulantes</taxon>
    </lineage>
</organism>
<sequence length="656" mass="72496">MATSWPAVPAEMATSPPREDIPNGLSISNLLGNSYPPPAAPSPSIPALLDFNFPTGPVSQPISFIRPAVGVPNRTLNYTPFESGNIPDYRQDFPGLSSTEIGIAEASAECDTFSSSDSGSPDTSLCMSGTPQEGSPDSFSAGILDGPDNALISHTRPSSYAHLHSIRPTFDEHCSPSSSERKWHTYLTSVTDNYGMDCGRSDTDLGKNDDHSAIDVNNALDMIQSQTGSHVSSPRNFQAGKECIADSKYNYYALPVPINIPRYLSPLPTSLLKVPINLMYFHHFLNHTARVLVPHDCQDNPFSSVLPSMAIGDPNLLNLMLAYSASHRARFLGQPEPANRIALWVSDVFPSLRIALEDPHEKVTDSHLATAIMLLSLKIVSPSTFEVPVPWQSHLQLARDLFLARQFQMAYPGNRVGAFLTRWIGYLDILGSLSCRHHQPPLLAYYSVLSTCCADEEWDEFAVDCFTGFTPRTGLLLMQLGGLVHQCDNERFDDLGRFLPEWNPSPDIERKAESLIADWDTLDMHAHTHETHYQDSESSDMIAVDRAFRYAGLLHLYRRVLAEPSDSSSILRALDGLMQAVTAIRSGATAEAGVLFPIFTAGCETLDLQQRIEIKERLEVLEGTGMKQIQNARRLMERSWDTELPWIAFSQGEFLG</sequence>
<evidence type="ECO:0000256" key="2">
    <source>
        <dbReference type="ARBA" id="ARBA00023242"/>
    </source>
</evidence>
<comment type="subcellular location">
    <subcellularLocation>
        <location evidence="1">Nucleus</location>
    </subcellularLocation>
</comment>
<dbReference type="InterPro" id="IPR021858">
    <property type="entry name" value="Fun_TF"/>
</dbReference>
<feature type="compositionally biased region" description="Low complexity" evidence="3">
    <location>
        <begin position="111"/>
        <end position="124"/>
    </location>
</feature>
<protein>
    <submittedName>
        <fullName evidence="4">Fungal-specific transcription factor domain-containing protein</fullName>
    </submittedName>
</protein>
<evidence type="ECO:0000256" key="1">
    <source>
        <dbReference type="ARBA" id="ARBA00004123"/>
    </source>
</evidence>
<evidence type="ECO:0000313" key="5">
    <source>
        <dbReference type="Proteomes" id="UP001610335"/>
    </source>
</evidence>
<dbReference type="Pfam" id="PF11951">
    <property type="entry name" value="Fungal_trans_2"/>
    <property type="match status" value="1"/>
</dbReference>
<keyword evidence="5" id="KW-1185">Reference proteome</keyword>
<accession>A0ABR4I209</accession>
<feature type="compositionally biased region" description="Polar residues" evidence="3">
    <location>
        <begin position="125"/>
        <end position="138"/>
    </location>
</feature>
<dbReference type="PANTHER" id="PTHR37534:SF43">
    <property type="entry name" value="FINGER DOMAIN PROTEIN, PUTATIVE (AFU_ORTHOLOGUE AFUA_1G01850)-RELATED"/>
    <property type="match status" value="1"/>
</dbReference>
<name>A0ABR4I209_9EURO</name>
<reference evidence="4 5" key="1">
    <citation type="submission" date="2024-07" db="EMBL/GenBank/DDBJ databases">
        <title>Section-level genome sequencing and comparative genomics of Aspergillus sections Usti and Cavernicolus.</title>
        <authorList>
            <consortium name="Lawrence Berkeley National Laboratory"/>
            <person name="Nybo J.L."/>
            <person name="Vesth T.C."/>
            <person name="Theobald S."/>
            <person name="Frisvad J.C."/>
            <person name="Larsen T.O."/>
            <person name="Kjaerboelling I."/>
            <person name="Rothschild-Mancinelli K."/>
            <person name="Lyhne E.K."/>
            <person name="Kogle M.E."/>
            <person name="Barry K."/>
            <person name="Clum A."/>
            <person name="Na H."/>
            <person name="Ledsgaard L."/>
            <person name="Lin J."/>
            <person name="Lipzen A."/>
            <person name="Kuo A."/>
            <person name="Riley R."/>
            <person name="Mondo S."/>
            <person name="LaButti K."/>
            <person name="Haridas S."/>
            <person name="Pangalinan J."/>
            <person name="Salamov A.A."/>
            <person name="Simmons B.A."/>
            <person name="Magnuson J.K."/>
            <person name="Chen J."/>
            <person name="Drula E."/>
            <person name="Henrissat B."/>
            <person name="Wiebenga A."/>
            <person name="Lubbers R.J."/>
            <person name="Gomes A.C."/>
            <person name="Makela M.R."/>
            <person name="Stajich J."/>
            <person name="Grigoriev I.V."/>
            <person name="Mortensen U.H."/>
            <person name="De vries R.P."/>
            <person name="Baker S.E."/>
            <person name="Andersen M.R."/>
        </authorList>
    </citation>
    <scope>NUCLEOTIDE SEQUENCE [LARGE SCALE GENOMIC DNA]</scope>
    <source>
        <strain evidence="4 5">CBS 600.67</strain>
    </source>
</reference>
<keyword evidence="2" id="KW-0539">Nucleus</keyword>
<comment type="caution">
    <text evidence="4">The sequence shown here is derived from an EMBL/GenBank/DDBJ whole genome shotgun (WGS) entry which is preliminary data.</text>
</comment>
<dbReference type="Proteomes" id="UP001610335">
    <property type="component" value="Unassembled WGS sequence"/>
</dbReference>
<feature type="region of interest" description="Disordered" evidence="3">
    <location>
        <begin position="1"/>
        <end position="24"/>
    </location>
</feature>
<dbReference type="PANTHER" id="PTHR37534">
    <property type="entry name" value="TRANSCRIPTIONAL ACTIVATOR PROTEIN UGA3"/>
    <property type="match status" value="1"/>
</dbReference>
<evidence type="ECO:0000256" key="3">
    <source>
        <dbReference type="SAM" id="MobiDB-lite"/>
    </source>
</evidence>
<dbReference type="EMBL" id="JBFXLS010000062">
    <property type="protein sequence ID" value="KAL2821781.1"/>
    <property type="molecule type" value="Genomic_DNA"/>
</dbReference>